<comment type="catalytic activity">
    <reaction evidence="10">
        <text>squalene + reduced [NADPH--hemoprotein reductase] + O2 = (S)-2,3-epoxysqualene + oxidized [NADPH--hemoprotein reductase] + H2O + H(+)</text>
        <dbReference type="Rhea" id="RHEA:25282"/>
        <dbReference type="Rhea" id="RHEA-COMP:11964"/>
        <dbReference type="Rhea" id="RHEA-COMP:11965"/>
        <dbReference type="ChEBI" id="CHEBI:15377"/>
        <dbReference type="ChEBI" id="CHEBI:15378"/>
        <dbReference type="ChEBI" id="CHEBI:15379"/>
        <dbReference type="ChEBI" id="CHEBI:15440"/>
        <dbReference type="ChEBI" id="CHEBI:15441"/>
        <dbReference type="ChEBI" id="CHEBI:57618"/>
        <dbReference type="ChEBI" id="CHEBI:58210"/>
        <dbReference type="EC" id="1.14.14.17"/>
    </reaction>
</comment>
<dbReference type="Pfam" id="PF10382">
    <property type="entry name" value="ZGRF1-like_N"/>
    <property type="match status" value="1"/>
</dbReference>
<keyword evidence="8 10" id="KW-0560">Oxidoreductase</keyword>
<keyword evidence="5 10" id="KW-0285">Flavoprotein</keyword>
<comment type="function">
    <text evidence="10">Catalyzes the stereospecific oxidation of squalene to (S)-2,3-epoxysqualene, and is considered to be a rate-limiting enzyme in steroid biosynthesis.</text>
</comment>
<proteinExistence type="inferred from homology"/>
<keyword evidence="9" id="KW-0472">Membrane</keyword>
<evidence type="ECO:0000256" key="7">
    <source>
        <dbReference type="ARBA" id="ARBA00022848"/>
    </source>
</evidence>
<keyword evidence="6 10" id="KW-0274">FAD</keyword>
<dbReference type="GO" id="GO:0004506">
    <property type="term" value="F:squalene monooxygenase activity"/>
    <property type="evidence" value="ECO:0007669"/>
    <property type="project" value="UniProtKB-UniRule"/>
</dbReference>
<feature type="domain" description="Squalene epoxidase" evidence="12">
    <location>
        <begin position="35"/>
        <end position="290"/>
    </location>
</feature>
<dbReference type="OrthoDB" id="1678617at2759"/>
<evidence type="ECO:0000256" key="2">
    <source>
        <dbReference type="ARBA" id="ARBA00004154"/>
    </source>
</evidence>
<comment type="similarity">
    <text evidence="3 10">Belongs to the squalene monooxygenase family.</text>
</comment>
<dbReference type="GO" id="GO:0005789">
    <property type="term" value="C:endoplasmic reticulum membrane"/>
    <property type="evidence" value="ECO:0007669"/>
    <property type="project" value="UniProtKB-SubCell"/>
</dbReference>
<dbReference type="InterPro" id="IPR018838">
    <property type="entry name" value="ZGRF1-like_N"/>
</dbReference>
<evidence type="ECO:0000256" key="3">
    <source>
        <dbReference type="ARBA" id="ARBA00008802"/>
    </source>
</evidence>
<gene>
    <name evidence="14" type="ORF">MERGE_000102</name>
</gene>
<name>A0A899FZX5_9ASCO</name>
<evidence type="ECO:0000256" key="11">
    <source>
        <dbReference type="SAM" id="MobiDB-lite"/>
    </source>
</evidence>
<dbReference type="InterPro" id="IPR013698">
    <property type="entry name" value="Squalene_epoxidase"/>
</dbReference>
<comment type="cofactor">
    <cofactor evidence="1 10">
        <name>FAD</name>
        <dbReference type="ChEBI" id="CHEBI:57692"/>
    </cofactor>
</comment>
<evidence type="ECO:0000259" key="12">
    <source>
        <dbReference type="Pfam" id="PF08491"/>
    </source>
</evidence>
<evidence type="ECO:0000256" key="9">
    <source>
        <dbReference type="ARBA" id="ARBA00023136"/>
    </source>
</evidence>
<dbReference type="GO" id="GO:0006696">
    <property type="term" value="P:ergosterol biosynthetic process"/>
    <property type="evidence" value="ECO:0007669"/>
    <property type="project" value="TreeGrafter"/>
</dbReference>
<dbReference type="PANTHER" id="PTHR10835">
    <property type="entry name" value="SQUALENE MONOOXYGENASE"/>
    <property type="match status" value="1"/>
</dbReference>
<dbReference type="PANTHER" id="PTHR10835:SF0">
    <property type="entry name" value="SQUALENE MONOOXYGENASE"/>
    <property type="match status" value="1"/>
</dbReference>
<keyword evidence="7" id="KW-0492">Microsome</keyword>
<dbReference type="InterPro" id="IPR040125">
    <property type="entry name" value="Squalene_monox"/>
</dbReference>
<organism evidence="14 15">
    <name type="scientific">Pneumocystis wakefieldiae</name>
    <dbReference type="NCBI Taxonomy" id="38082"/>
    <lineage>
        <taxon>Eukaryota</taxon>
        <taxon>Fungi</taxon>
        <taxon>Dikarya</taxon>
        <taxon>Ascomycota</taxon>
        <taxon>Taphrinomycotina</taxon>
        <taxon>Pneumocystomycetes</taxon>
        <taxon>Pneumocystaceae</taxon>
        <taxon>Pneumocystis</taxon>
    </lineage>
</organism>
<reference evidence="14" key="1">
    <citation type="submission" date="2020-06" db="EMBL/GenBank/DDBJ databases">
        <title>Genomes of multiple members of Pneumocystis genus reveal paths to human pathogen Pneumocystis jirovecii.</title>
        <authorList>
            <person name="Cisse O.H."/>
            <person name="Ma L."/>
            <person name="Dekker J."/>
            <person name="Khil P."/>
            <person name="Jo J."/>
            <person name="Brenchley J."/>
            <person name="Blair R."/>
            <person name="Pahar B."/>
            <person name="Chabe M."/>
            <person name="Van Rompay K.A."/>
            <person name="Keesler R."/>
            <person name="Sukura A."/>
            <person name="Hirsch V."/>
            <person name="Kutty G."/>
            <person name="Liu Y."/>
            <person name="Peng L."/>
            <person name="Chen J."/>
            <person name="Song J."/>
            <person name="Weissenbacher-Lang C."/>
            <person name="Xu J."/>
            <person name="Upham N.S."/>
            <person name="Stajich J.E."/>
            <person name="Cuomo C.A."/>
            <person name="Cushion M.T."/>
            <person name="Kovacs J.A."/>
        </authorList>
    </citation>
    <scope>NUCLEOTIDE SEQUENCE</scope>
    <source>
        <strain evidence="14">2A</strain>
    </source>
</reference>
<dbReference type="EC" id="1.14.14.17" evidence="4 10"/>
<dbReference type="Gene3D" id="3.50.50.60">
    <property type="entry name" value="FAD/NAD(P)-binding domain"/>
    <property type="match status" value="1"/>
</dbReference>
<comment type="subcellular location">
    <subcellularLocation>
        <location evidence="10">Endoplasmic reticulum membrane</location>
        <topology evidence="10">Multi-pass membrane protein</topology>
    </subcellularLocation>
    <subcellularLocation>
        <location evidence="2">Microsome membrane</location>
        <topology evidence="2">Multi-pass membrane protein</topology>
    </subcellularLocation>
</comment>
<feature type="region of interest" description="Disordered" evidence="11">
    <location>
        <begin position="415"/>
        <end position="463"/>
    </location>
</feature>
<dbReference type="EMBL" id="CP054539">
    <property type="protein sequence ID" value="QSL65824.1"/>
    <property type="molecule type" value="Genomic_DNA"/>
</dbReference>
<evidence type="ECO:0000256" key="1">
    <source>
        <dbReference type="ARBA" id="ARBA00001974"/>
    </source>
</evidence>
<dbReference type="UniPathway" id="UPA00767">
    <property type="reaction ID" value="UER00752"/>
</dbReference>
<evidence type="ECO:0000256" key="8">
    <source>
        <dbReference type="ARBA" id="ARBA00023002"/>
    </source>
</evidence>
<keyword evidence="15" id="KW-1185">Reference proteome</keyword>
<dbReference type="Pfam" id="PF08491">
    <property type="entry name" value="SE"/>
    <property type="match status" value="1"/>
</dbReference>
<dbReference type="AlphaFoldDB" id="A0A899FZX5"/>
<evidence type="ECO:0000256" key="4">
    <source>
        <dbReference type="ARBA" id="ARBA00012312"/>
    </source>
</evidence>
<sequence>MIESTVLSVIENPLTQQVLGVKTFVKATQQYEHYFAPLVVIADGCFSKFRKQFISKPVTVKSNFVGLVLENVTLPMPLYGHVILSNHSPILMYQLSTHHTRILIDIPGKLPSSTTGELKKYLKEVITPILPKNIQPSFTEALNNQKIRSMPNCFLPPSLNTKPGLIILGDAMNMRHPLTGGGMTVALNDVLLLSDLLSPSRIPSFQDTDLVLHQMFLFHWKRKKLSAVINILAQSLYFLFSPTDTYLNILQRGCFRYFQLGGIAINGPISLLSGINRQPLLLFFHFFSVQHMEQRSVARVDRFKCLWTANKHQVRKRWHDGILHFHTFNLRIMLYDEANVLIDDLFILKQHIVSGDEIEFNGHLVIVEDALDAIYSDISSLYVRNQKRREKGAEKPLKTQYLKKQAQFDSSSINTLHTPSKVTKTHKHLVSSTSMTSKKKNTKLSIKQKGMQEHQKEEKEKINETFISDEEAYDLFSQ</sequence>
<feature type="domain" description="5'-3' DNA helicase ZGRF1-like N-terminal" evidence="13">
    <location>
        <begin position="300"/>
        <end position="377"/>
    </location>
</feature>
<dbReference type="GO" id="GO:0050660">
    <property type="term" value="F:flavin adenine dinucleotide binding"/>
    <property type="evidence" value="ECO:0007669"/>
    <property type="project" value="UniProtKB-UniRule"/>
</dbReference>
<evidence type="ECO:0000256" key="10">
    <source>
        <dbReference type="RuleBase" id="RU367121"/>
    </source>
</evidence>
<evidence type="ECO:0000313" key="14">
    <source>
        <dbReference type="EMBL" id="QSL65824.1"/>
    </source>
</evidence>
<evidence type="ECO:0000259" key="13">
    <source>
        <dbReference type="Pfam" id="PF10382"/>
    </source>
</evidence>
<dbReference type="Proteomes" id="UP000663699">
    <property type="component" value="Chromosome 8"/>
</dbReference>
<dbReference type="InterPro" id="IPR036188">
    <property type="entry name" value="FAD/NAD-bd_sf"/>
</dbReference>
<evidence type="ECO:0000256" key="6">
    <source>
        <dbReference type="ARBA" id="ARBA00022827"/>
    </source>
</evidence>
<protein>
    <recommendedName>
        <fullName evidence="4 10">Squalene monooxygenase</fullName>
        <ecNumber evidence="4 10">1.14.14.17</ecNumber>
    </recommendedName>
</protein>
<dbReference type="SUPFAM" id="SSF51905">
    <property type="entry name" value="FAD/NAD(P)-binding domain"/>
    <property type="match status" value="1"/>
</dbReference>
<evidence type="ECO:0000313" key="15">
    <source>
        <dbReference type="Proteomes" id="UP000663699"/>
    </source>
</evidence>
<accession>A0A899FZX5</accession>
<keyword evidence="10" id="KW-0256">Endoplasmic reticulum</keyword>
<feature type="compositionally biased region" description="Basic and acidic residues" evidence="11">
    <location>
        <begin position="450"/>
        <end position="463"/>
    </location>
</feature>
<evidence type="ECO:0000256" key="5">
    <source>
        <dbReference type="ARBA" id="ARBA00022630"/>
    </source>
</evidence>